<comment type="caution">
    <text evidence="6">The sequence shown here is derived from an EMBL/GenBank/DDBJ whole genome shotgun (WGS) entry which is preliminary data.</text>
</comment>
<dbReference type="GO" id="GO:0043565">
    <property type="term" value="F:sequence-specific DNA binding"/>
    <property type="evidence" value="ECO:0007669"/>
    <property type="project" value="TreeGrafter"/>
</dbReference>
<name>A0A7C9HAY7_9RHOB</name>
<dbReference type="InterPro" id="IPR036388">
    <property type="entry name" value="WH-like_DNA-bd_sf"/>
</dbReference>
<dbReference type="Gene3D" id="3.40.190.10">
    <property type="entry name" value="Periplasmic binding protein-like II"/>
    <property type="match status" value="2"/>
</dbReference>
<dbReference type="AlphaFoldDB" id="A0A7C9HAY7"/>
<gene>
    <name evidence="6" type="ORF">FH759_08580</name>
</gene>
<evidence type="ECO:0000313" key="7">
    <source>
        <dbReference type="Proteomes" id="UP000483078"/>
    </source>
</evidence>
<dbReference type="Proteomes" id="UP000483078">
    <property type="component" value="Unassembled WGS sequence"/>
</dbReference>
<dbReference type="PRINTS" id="PR00039">
    <property type="entry name" value="HTHLYSR"/>
</dbReference>
<organism evidence="6 7">
    <name type="scientific">Sediminimonas qiaohouensis</name>
    <dbReference type="NCBI Taxonomy" id="552061"/>
    <lineage>
        <taxon>Bacteria</taxon>
        <taxon>Pseudomonadati</taxon>
        <taxon>Pseudomonadota</taxon>
        <taxon>Alphaproteobacteria</taxon>
        <taxon>Rhodobacterales</taxon>
        <taxon>Roseobacteraceae</taxon>
        <taxon>Sediminimonas</taxon>
    </lineage>
</organism>
<dbReference type="SUPFAM" id="SSF46785">
    <property type="entry name" value="Winged helix' DNA-binding domain"/>
    <property type="match status" value="1"/>
</dbReference>
<evidence type="ECO:0000256" key="4">
    <source>
        <dbReference type="ARBA" id="ARBA00023163"/>
    </source>
</evidence>
<dbReference type="EMBL" id="VENJ01000010">
    <property type="protein sequence ID" value="MTJ04731.1"/>
    <property type="molecule type" value="Genomic_DNA"/>
</dbReference>
<accession>A0A7C9HAY7</accession>
<dbReference type="InterPro" id="IPR058163">
    <property type="entry name" value="LysR-type_TF_proteobact-type"/>
</dbReference>
<evidence type="ECO:0000313" key="6">
    <source>
        <dbReference type="EMBL" id="MTJ04731.1"/>
    </source>
</evidence>
<dbReference type="PANTHER" id="PTHR30537:SF79">
    <property type="entry name" value="TRANSCRIPTIONAL REGULATOR-RELATED"/>
    <property type="match status" value="1"/>
</dbReference>
<feature type="domain" description="HTH lysR-type" evidence="5">
    <location>
        <begin position="6"/>
        <end position="63"/>
    </location>
</feature>
<dbReference type="RefSeq" id="WP_273249438.1">
    <property type="nucleotide sequence ID" value="NZ_VENJ01000010.1"/>
</dbReference>
<dbReference type="Pfam" id="PF00126">
    <property type="entry name" value="HTH_1"/>
    <property type="match status" value="1"/>
</dbReference>
<proteinExistence type="inferred from homology"/>
<evidence type="ECO:0000256" key="2">
    <source>
        <dbReference type="ARBA" id="ARBA00023015"/>
    </source>
</evidence>
<dbReference type="FunFam" id="1.10.10.10:FF:000001">
    <property type="entry name" value="LysR family transcriptional regulator"/>
    <property type="match status" value="1"/>
</dbReference>
<dbReference type="InterPro" id="IPR005119">
    <property type="entry name" value="LysR_subst-bd"/>
</dbReference>
<dbReference type="PROSITE" id="PS50931">
    <property type="entry name" value="HTH_LYSR"/>
    <property type="match status" value="1"/>
</dbReference>
<dbReference type="SUPFAM" id="SSF53850">
    <property type="entry name" value="Periplasmic binding protein-like II"/>
    <property type="match status" value="1"/>
</dbReference>
<dbReference type="CDD" id="cd08432">
    <property type="entry name" value="PBP2_GcdR_TrpI_HvrB_AmpR_like"/>
    <property type="match status" value="1"/>
</dbReference>
<dbReference type="Gene3D" id="1.10.10.10">
    <property type="entry name" value="Winged helix-like DNA-binding domain superfamily/Winged helix DNA-binding domain"/>
    <property type="match status" value="1"/>
</dbReference>
<keyword evidence="2" id="KW-0805">Transcription regulation</keyword>
<evidence type="ECO:0000259" key="5">
    <source>
        <dbReference type="PROSITE" id="PS50931"/>
    </source>
</evidence>
<dbReference type="Pfam" id="PF03466">
    <property type="entry name" value="LysR_substrate"/>
    <property type="match status" value="1"/>
</dbReference>
<keyword evidence="4" id="KW-0804">Transcription</keyword>
<dbReference type="GO" id="GO:0006351">
    <property type="term" value="P:DNA-templated transcription"/>
    <property type="evidence" value="ECO:0007669"/>
    <property type="project" value="TreeGrafter"/>
</dbReference>
<comment type="similarity">
    <text evidence="1">Belongs to the LysR transcriptional regulatory family.</text>
</comment>
<reference evidence="6 7" key="1">
    <citation type="submission" date="2019-06" db="EMBL/GenBank/DDBJ databases">
        <title>Enrichment of Autotrophic Halophilic Microorganisms from Red Sea Brine Pool Using Microbial Electrosynthesis System.</title>
        <authorList>
            <person name="Alqahtani M.F."/>
            <person name="Bajracharya S."/>
            <person name="Katuri K.P."/>
            <person name="Ali M."/>
            <person name="Saikaly P.E."/>
        </authorList>
    </citation>
    <scope>NUCLEOTIDE SEQUENCE [LARGE SCALE GENOMIC DNA]</scope>
    <source>
        <strain evidence="6">MES6</strain>
    </source>
</reference>
<evidence type="ECO:0000256" key="3">
    <source>
        <dbReference type="ARBA" id="ARBA00023125"/>
    </source>
</evidence>
<protein>
    <submittedName>
        <fullName evidence="6">LysR family transcriptional regulator</fullName>
    </submittedName>
</protein>
<dbReference type="InterPro" id="IPR036390">
    <property type="entry name" value="WH_DNA-bd_sf"/>
</dbReference>
<dbReference type="GO" id="GO:0003700">
    <property type="term" value="F:DNA-binding transcription factor activity"/>
    <property type="evidence" value="ECO:0007669"/>
    <property type="project" value="InterPro"/>
</dbReference>
<sequence>MPQIIRNIKSIQVFSMVCETLNVTRAAQILNTSQSSVSYHIKKLETELGTPLFRRTATGLHLTEAGDTLARHVARGLGAIGSGLEQVANRAGTVRVALLPMFASRWLSSRLGLLLENCPEMQLAIQNHNNTYAHMASPEAFADLGVQWGRGNWPDFEVTRLWPEKLVVVCSPDYLATHPIQTPADLAHCVLLHVDDTRMWEEWFGANGLHLPASQSQMMLEDRHFQLSSTINGLGVSLFASWLVQGELSRGGLVDPFGQVFDTGFAYHLIVPRETELSPAARQFHDWMTRVSGNQQIAQGLQRSSSTSSCGNR</sequence>
<dbReference type="PANTHER" id="PTHR30537">
    <property type="entry name" value="HTH-TYPE TRANSCRIPTIONAL REGULATOR"/>
    <property type="match status" value="1"/>
</dbReference>
<keyword evidence="3" id="KW-0238">DNA-binding</keyword>
<evidence type="ECO:0000256" key="1">
    <source>
        <dbReference type="ARBA" id="ARBA00009437"/>
    </source>
</evidence>
<dbReference type="InterPro" id="IPR000847">
    <property type="entry name" value="LysR_HTH_N"/>
</dbReference>